<evidence type="ECO:0000256" key="5">
    <source>
        <dbReference type="ARBA" id="ARBA00023235"/>
    </source>
</evidence>
<dbReference type="GO" id="GO:0005975">
    <property type="term" value="P:carbohydrate metabolic process"/>
    <property type="evidence" value="ECO:0007669"/>
    <property type="project" value="InterPro"/>
</dbReference>
<dbReference type="AlphaFoldDB" id="A0A420E7Y3"/>
<dbReference type="Pfam" id="PF02878">
    <property type="entry name" value="PGM_PMM_I"/>
    <property type="match status" value="1"/>
</dbReference>
<dbReference type="Pfam" id="PF02880">
    <property type="entry name" value="PGM_PMM_III"/>
    <property type="match status" value="1"/>
</dbReference>
<proteinExistence type="inferred from homology"/>
<feature type="modified residue" description="Phosphoserine" evidence="6">
    <location>
        <position position="101"/>
    </location>
</feature>
<keyword evidence="14" id="KW-1185">Reference proteome</keyword>
<evidence type="ECO:0000259" key="10">
    <source>
        <dbReference type="Pfam" id="PF02878"/>
    </source>
</evidence>
<dbReference type="HAMAP" id="MF_01554_B">
    <property type="entry name" value="GlmM_B"/>
    <property type="match status" value="1"/>
</dbReference>
<dbReference type="SUPFAM" id="SSF55957">
    <property type="entry name" value="Phosphoglucomutase, C-terminal domain"/>
    <property type="match status" value="1"/>
</dbReference>
<gene>
    <name evidence="6" type="primary">glmM</name>
    <name evidence="13" type="ORF">DBZ36_14460</name>
</gene>
<name>A0A420E7Y3_9ALTE</name>
<evidence type="ECO:0000256" key="7">
    <source>
        <dbReference type="RuleBase" id="RU004326"/>
    </source>
</evidence>
<comment type="function">
    <text evidence="6 8">Catalyzes the conversion of glucosamine-6-phosphate to glucosamine-1-phosphate.</text>
</comment>
<dbReference type="EMBL" id="RAQO01000008">
    <property type="protein sequence ID" value="RKF15586.1"/>
    <property type="molecule type" value="Genomic_DNA"/>
</dbReference>
<dbReference type="Gene3D" id="3.30.310.50">
    <property type="entry name" value="Alpha-D-phosphohexomutase, C-terminal domain"/>
    <property type="match status" value="1"/>
</dbReference>
<dbReference type="PROSITE" id="PS00710">
    <property type="entry name" value="PGM_PMM"/>
    <property type="match status" value="1"/>
</dbReference>
<feature type="active site" description="Phosphoserine intermediate" evidence="6">
    <location>
        <position position="101"/>
    </location>
</feature>
<dbReference type="EC" id="5.4.2.10" evidence="6 8"/>
<dbReference type="InterPro" id="IPR005844">
    <property type="entry name" value="A-D-PHexomutase_a/b/a-I"/>
</dbReference>
<dbReference type="GO" id="GO:0000287">
    <property type="term" value="F:magnesium ion binding"/>
    <property type="evidence" value="ECO:0007669"/>
    <property type="project" value="UniProtKB-UniRule"/>
</dbReference>
<feature type="domain" description="Alpha-D-phosphohexomutase alpha/beta/alpha" evidence="10">
    <location>
        <begin position="3"/>
        <end position="134"/>
    </location>
</feature>
<dbReference type="InterPro" id="IPR005843">
    <property type="entry name" value="A-D-PHexomutase_C"/>
</dbReference>
<feature type="domain" description="Alpha-D-phosphohexomutase alpha/beta/alpha" evidence="12">
    <location>
        <begin position="257"/>
        <end position="363"/>
    </location>
</feature>
<reference evidence="13 14" key="1">
    <citation type="submission" date="2018-09" db="EMBL/GenBank/DDBJ databases">
        <authorList>
            <person name="Wang Z."/>
        </authorList>
    </citation>
    <scope>NUCLEOTIDE SEQUENCE [LARGE SCALE GENOMIC DNA]</scope>
    <source>
        <strain evidence="13 14">ALS 81</strain>
    </source>
</reference>
<dbReference type="InterPro" id="IPR016055">
    <property type="entry name" value="A-D-PHexomutase_a/b/a-I/II/III"/>
</dbReference>
<dbReference type="InterPro" id="IPR005841">
    <property type="entry name" value="Alpha-D-phosphohexomutase_SF"/>
</dbReference>
<dbReference type="InterPro" id="IPR006352">
    <property type="entry name" value="GlmM_bact"/>
</dbReference>
<keyword evidence="5 6" id="KW-0413">Isomerase</keyword>
<evidence type="ECO:0000259" key="9">
    <source>
        <dbReference type="Pfam" id="PF00408"/>
    </source>
</evidence>
<evidence type="ECO:0000256" key="3">
    <source>
        <dbReference type="ARBA" id="ARBA00022723"/>
    </source>
</evidence>
<dbReference type="InterPro" id="IPR016066">
    <property type="entry name" value="A-D-PHexomutase_CS"/>
</dbReference>
<comment type="caution">
    <text evidence="13">The sequence shown here is derived from an EMBL/GenBank/DDBJ whole genome shotgun (WGS) entry which is preliminary data.</text>
</comment>
<dbReference type="Proteomes" id="UP000286482">
    <property type="component" value="Unassembled WGS sequence"/>
</dbReference>
<evidence type="ECO:0000313" key="13">
    <source>
        <dbReference type="EMBL" id="RKF15586.1"/>
    </source>
</evidence>
<feature type="binding site" evidence="6">
    <location>
        <position position="242"/>
    </location>
    <ligand>
        <name>Mg(2+)</name>
        <dbReference type="ChEBI" id="CHEBI:18420"/>
    </ligand>
</feature>
<evidence type="ECO:0000256" key="8">
    <source>
        <dbReference type="RuleBase" id="RU004327"/>
    </source>
</evidence>
<feature type="binding site" evidence="6">
    <location>
        <position position="240"/>
    </location>
    <ligand>
        <name>Mg(2+)</name>
        <dbReference type="ChEBI" id="CHEBI:18420"/>
    </ligand>
</feature>
<comment type="catalytic activity">
    <reaction evidence="6 8">
        <text>alpha-D-glucosamine 1-phosphate = D-glucosamine 6-phosphate</text>
        <dbReference type="Rhea" id="RHEA:23424"/>
        <dbReference type="ChEBI" id="CHEBI:58516"/>
        <dbReference type="ChEBI" id="CHEBI:58725"/>
        <dbReference type="EC" id="5.4.2.10"/>
    </reaction>
</comment>
<keyword evidence="2 6" id="KW-0597">Phosphoprotein</keyword>
<feature type="domain" description="Alpha-D-phosphohexomutase alpha/beta/alpha" evidence="11">
    <location>
        <begin position="156"/>
        <end position="253"/>
    </location>
</feature>
<sequence>MTRKYFGTDGVRGKVGQYPITPDFAMRLGYAAGKVLSQSGTKQVLIGKDTRISGYMLESALEAGLSAAGVKAAFMGPMPTPAVAYLTRTYRAEAGIVISASHNPYYDNGIKFFSADGTKLPDAIEIAIESELDKPMGCVESDQLGKARRIEDAAGRYIEFCKSTFPNKLNLHGLKIVVDCAHGATYHIAPNVFQELGAEVISIGDKPNGLNINEECGATDTRLLAKTVLEHQADLGIALDGDGDRVMMIDHLGQHIDGDEILYIIAKDAKQLGRFNGGVVGTLMSNLALEQAFARMDIPFARSKVGDRYVMELLSEKGWRLGGENSGHIICLEHTTTGDGIVAALQVLAAMRTSEHSLRELLTGLTLYPQLLVNVRFSGDSNPLSSQEVSDAVAQVETNLAGKGRVLLRKSGTEPLLRVMVEGADGEKVEQGAQLIADAVRKACE</sequence>
<dbReference type="GO" id="GO:0004615">
    <property type="term" value="F:phosphomannomutase activity"/>
    <property type="evidence" value="ECO:0007669"/>
    <property type="project" value="TreeGrafter"/>
</dbReference>
<accession>A0A420E7Y3</accession>
<dbReference type="InterPro" id="IPR005845">
    <property type="entry name" value="A-D-PHexomutase_a/b/a-II"/>
</dbReference>
<dbReference type="CDD" id="cd05802">
    <property type="entry name" value="GlmM"/>
    <property type="match status" value="1"/>
</dbReference>
<dbReference type="SUPFAM" id="SSF53738">
    <property type="entry name" value="Phosphoglucomutase, first 3 domains"/>
    <property type="match status" value="3"/>
</dbReference>
<dbReference type="PANTHER" id="PTHR42946:SF1">
    <property type="entry name" value="PHOSPHOGLUCOMUTASE (ALPHA-D-GLUCOSE-1,6-BISPHOSPHATE-DEPENDENT)"/>
    <property type="match status" value="1"/>
</dbReference>
<feature type="domain" description="Alpha-D-phosphohexomutase C-terminal" evidence="9">
    <location>
        <begin position="372"/>
        <end position="438"/>
    </location>
</feature>
<dbReference type="Pfam" id="PF02879">
    <property type="entry name" value="PGM_PMM_II"/>
    <property type="match status" value="1"/>
</dbReference>
<evidence type="ECO:0000256" key="1">
    <source>
        <dbReference type="ARBA" id="ARBA00010231"/>
    </source>
</evidence>
<evidence type="ECO:0000256" key="2">
    <source>
        <dbReference type="ARBA" id="ARBA00022553"/>
    </source>
</evidence>
<dbReference type="GO" id="GO:0008966">
    <property type="term" value="F:phosphoglucosamine mutase activity"/>
    <property type="evidence" value="ECO:0007669"/>
    <property type="project" value="UniProtKB-UniRule"/>
</dbReference>
<organism evidence="13 14">
    <name type="scientific">Alginatibacterium sediminis</name>
    <dbReference type="NCBI Taxonomy" id="2164068"/>
    <lineage>
        <taxon>Bacteria</taxon>
        <taxon>Pseudomonadati</taxon>
        <taxon>Pseudomonadota</taxon>
        <taxon>Gammaproteobacteria</taxon>
        <taxon>Alteromonadales</taxon>
        <taxon>Alteromonadaceae</taxon>
        <taxon>Alginatibacterium</taxon>
    </lineage>
</organism>
<dbReference type="InterPro" id="IPR005846">
    <property type="entry name" value="A-D-PHexomutase_a/b/a-III"/>
</dbReference>
<dbReference type="RefSeq" id="WP_120355672.1">
    <property type="nucleotide sequence ID" value="NZ_RAQO01000008.1"/>
</dbReference>
<evidence type="ECO:0000256" key="6">
    <source>
        <dbReference type="HAMAP-Rule" id="MF_01554"/>
    </source>
</evidence>
<evidence type="ECO:0000259" key="11">
    <source>
        <dbReference type="Pfam" id="PF02879"/>
    </source>
</evidence>
<dbReference type="PANTHER" id="PTHR42946">
    <property type="entry name" value="PHOSPHOHEXOSE MUTASE"/>
    <property type="match status" value="1"/>
</dbReference>
<dbReference type="GO" id="GO:0006048">
    <property type="term" value="P:UDP-N-acetylglucosamine biosynthetic process"/>
    <property type="evidence" value="ECO:0007669"/>
    <property type="project" value="TreeGrafter"/>
</dbReference>
<dbReference type="PRINTS" id="PR00509">
    <property type="entry name" value="PGMPMM"/>
</dbReference>
<comment type="similarity">
    <text evidence="1 6 7">Belongs to the phosphohexose mutase family.</text>
</comment>
<keyword evidence="3 6" id="KW-0479">Metal-binding</keyword>
<evidence type="ECO:0000259" key="12">
    <source>
        <dbReference type="Pfam" id="PF02880"/>
    </source>
</evidence>
<dbReference type="InterPro" id="IPR050060">
    <property type="entry name" value="Phosphoglucosamine_mutase"/>
</dbReference>
<dbReference type="GO" id="GO:0005829">
    <property type="term" value="C:cytosol"/>
    <property type="evidence" value="ECO:0007669"/>
    <property type="project" value="TreeGrafter"/>
</dbReference>
<dbReference type="NCBIfam" id="TIGR01455">
    <property type="entry name" value="glmM"/>
    <property type="match status" value="1"/>
</dbReference>
<comment type="cofactor">
    <cofactor evidence="6">
        <name>Mg(2+)</name>
        <dbReference type="ChEBI" id="CHEBI:18420"/>
    </cofactor>
    <text evidence="6">Binds 1 Mg(2+) ion per subunit.</text>
</comment>
<dbReference type="FunFam" id="3.40.120.10:FF:000003">
    <property type="entry name" value="Phosphoglucosamine mutase"/>
    <property type="match status" value="1"/>
</dbReference>
<keyword evidence="4 6" id="KW-0460">Magnesium</keyword>
<evidence type="ECO:0000313" key="14">
    <source>
        <dbReference type="Proteomes" id="UP000286482"/>
    </source>
</evidence>
<dbReference type="Pfam" id="PF00408">
    <property type="entry name" value="PGM_PMM_IV"/>
    <property type="match status" value="1"/>
</dbReference>
<dbReference type="NCBIfam" id="NF008139">
    <property type="entry name" value="PRK10887.1"/>
    <property type="match status" value="1"/>
</dbReference>
<evidence type="ECO:0000256" key="4">
    <source>
        <dbReference type="ARBA" id="ARBA00022842"/>
    </source>
</evidence>
<feature type="binding site" evidence="6">
    <location>
        <position position="244"/>
    </location>
    <ligand>
        <name>Mg(2+)</name>
        <dbReference type="ChEBI" id="CHEBI:18420"/>
    </ligand>
</feature>
<dbReference type="InterPro" id="IPR036900">
    <property type="entry name" value="A-D-PHexomutase_C_sf"/>
</dbReference>
<dbReference type="GO" id="GO:0009252">
    <property type="term" value="P:peptidoglycan biosynthetic process"/>
    <property type="evidence" value="ECO:0007669"/>
    <property type="project" value="TreeGrafter"/>
</dbReference>
<dbReference type="FunFam" id="3.30.310.50:FF:000001">
    <property type="entry name" value="Phosphoglucosamine mutase"/>
    <property type="match status" value="1"/>
</dbReference>
<feature type="binding site" description="via phosphate group" evidence="6">
    <location>
        <position position="101"/>
    </location>
    <ligand>
        <name>Mg(2+)</name>
        <dbReference type="ChEBI" id="CHEBI:18420"/>
    </ligand>
</feature>
<comment type="PTM">
    <text evidence="6">Activated by phosphorylation.</text>
</comment>
<protein>
    <recommendedName>
        <fullName evidence="6 8">Phosphoglucosamine mutase</fullName>
        <ecNumber evidence="6 8">5.4.2.10</ecNumber>
    </recommendedName>
</protein>
<dbReference type="FunFam" id="3.40.120.10:FF:000001">
    <property type="entry name" value="Phosphoglucosamine mutase"/>
    <property type="match status" value="1"/>
</dbReference>
<dbReference type="OrthoDB" id="9803322at2"/>
<dbReference type="Gene3D" id="3.40.120.10">
    <property type="entry name" value="Alpha-D-Glucose-1,6-Bisphosphate, subunit A, domain 3"/>
    <property type="match status" value="3"/>
</dbReference>